<dbReference type="OrthoDB" id="9805698at2"/>
<evidence type="ECO:0000256" key="8">
    <source>
        <dbReference type="ARBA" id="ARBA00022884"/>
    </source>
</evidence>
<dbReference type="Gene3D" id="1.10.3090.10">
    <property type="entry name" value="cca-adding enzyme, domain 2"/>
    <property type="match status" value="1"/>
</dbReference>
<dbReference type="InterPro" id="IPR002646">
    <property type="entry name" value="PolA_pol_head_dom"/>
</dbReference>
<reference evidence="13 14" key="1">
    <citation type="submission" date="2019-04" db="EMBL/GenBank/DDBJ databases">
        <title>Genome sequence of Bacillus hwajinpoensis strain Y2.</title>
        <authorList>
            <person name="Fair J.L."/>
            <person name="Maclea K.S."/>
        </authorList>
    </citation>
    <scope>NUCLEOTIDE SEQUENCE [LARGE SCALE GENOMIC DNA]</scope>
    <source>
        <strain evidence="13 14">Y2</strain>
    </source>
</reference>
<evidence type="ECO:0000256" key="1">
    <source>
        <dbReference type="ARBA" id="ARBA00001946"/>
    </source>
</evidence>
<dbReference type="EMBL" id="SWFM01000003">
    <property type="protein sequence ID" value="TKD69821.1"/>
    <property type="molecule type" value="Genomic_DNA"/>
</dbReference>
<gene>
    <name evidence="13" type="ORF">FBF83_11135</name>
</gene>
<dbReference type="Gene3D" id="3.30.460.10">
    <property type="entry name" value="Beta Polymerase, domain 2"/>
    <property type="match status" value="1"/>
</dbReference>
<dbReference type="EC" id="2.7.7.72" evidence="13"/>
<dbReference type="PANTHER" id="PTHR46173:SF1">
    <property type="entry name" value="CCA TRNA NUCLEOTIDYLTRANSFERASE 1, MITOCHONDRIAL"/>
    <property type="match status" value="1"/>
</dbReference>
<evidence type="ECO:0000256" key="6">
    <source>
        <dbReference type="ARBA" id="ARBA00022741"/>
    </source>
</evidence>
<dbReference type="NCBIfam" id="NF009814">
    <property type="entry name" value="PRK13299.1"/>
    <property type="match status" value="1"/>
</dbReference>
<dbReference type="InterPro" id="IPR043519">
    <property type="entry name" value="NT_sf"/>
</dbReference>
<dbReference type="Pfam" id="PF01743">
    <property type="entry name" value="PolyA_pol"/>
    <property type="match status" value="1"/>
</dbReference>
<organism evidence="13 14">
    <name type="scientific">Guptibacillus hwajinpoensis</name>
    <dbReference type="NCBI Taxonomy" id="208199"/>
    <lineage>
        <taxon>Bacteria</taxon>
        <taxon>Bacillati</taxon>
        <taxon>Bacillota</taxon>
        <taxon>Bacilli</taxon>
        <taxon>Bacillales</taxon>
        <taxon>Guptibacillaceae</taxon>
        <taxon>Guptibacillus</taxon>
    </lineage>
</organism>
<keyword evidence="5" id="KW-0479">Metal-binding</keyword>
<dbReference type="InterPro" id="IPR032810">
    <property type="entry name" value="CCA-adding_enz_C"/>
</dbReference>
<dbReference type="SUPFAM" id="SSF81301">
    <property type="entry name" value="Nucleotidyltransferase"/>
    <property type="match status" value="1"/>
</dbReference>
<dbReference type="Gene3D" id="1.20.58.560">
    <property type="match status" value="1"/>
</dbReference>
<dbReference type="SUPFAM" id="SSF81891">
    <property type="entry name" value="Poly A polymerase C-terminal region-like"/>
    <property type="match status" value="1"/>
</dbReference>
<keyword evidence="6" id="KW-0547">Nucleotide-binding</keyword>
<evidence type="ECO:0000313" key="13">
    <source>
        <dbReference type="EMBL" id="TKD69821.1"/>
    </source>
</evidence>
<keyword evidence="2 9" id="KW-0808">Transferase</keyword>
<evidence type="ECO:0000259" key="12">
    <source>
        <dbReference type="Pfam" id="PF13735"/>
    </source>
</evidence>
<dbReference type="RefSeq" id="WP_136947246.1">
    <property type="nucleotide sequence ID" value="NZ_SWFM01000003.1"/>
</dbReference>
<evidence type="ECO:0000256" key="5">
    <source>
        <dbReference type="ARBA" id="ARBA00022723"/>
    </source>
</evidence>
<evidence type="ECO:0000259" key="11">
    <source>
        <dbReference type="Pfam" id="PF12627"/>
    </source>
</evidence>
<feature type="domain" description="tRNA nucleotidyltransferase/poly(A) polymerase RNA and SrmB- binding" evidence="11">
    <location>
        <begin position="173"/>
        <end position="232"/>
    </location>
</feature>
<sequence>MIALKGEAFESCLEVLNVLTKAGYDAYIVGGAVRNTLLGLPVADFDLATSAKPEEIVQLFDKVVPTGLEHGTVTVIYFDEHFEVTTFRADQKYMNFRHPSGVSYLGSIEGDLARRDFTINSMALSKEGELIDLYGGEKDLELKLIRTVGNPVHRFREDALRMLRAIRFLSILGFSLEKKTEEALTENAILLKHVAVERLQSEVSKLLAGKAVNSAFTQLILSRVHHYLPGLSEMTSTFNEEVDLSILETEIERWAWLSSHADNPVTFLKEWRLPNSIIKQAVRLLTISGEVQHEGWSNRTVYDAFPYAQSCERLLAVNDQREPNFTKIDQITSELVITSREKLAVTGNDLISWDQSKPGPWVGEAIREIELAVITGKIKNEKSSIRRWLKQWRTQ</sequence>
<comment type="cofactor">
    <cofactor evidence="1">
        <name>Mg(2+)</name>
        <dbReference type="ChEBI" id="CHEBI:18420"/>
    </cofactor>
</comment>
<dbReference type="GO" id="GO:0004810">
    <property type="term" value="F:CCA tRNA nucleotidyltransferase activity"/>
    <property type="evidence" value="ECO:0007669"/>
    <property type="project" value="UniProtKB-EC"/>
</dbReference>
<keyword evidence="3" id="KW-0819">tRNA processing</keyword>
<dbReference type="GO" id="GO:0000166">
    <property type="term" value="F:nucleotide binding"/>
    <property type="evidence" value="ECO:0007669"/>
    <property type="project" value="UniProtKB-KW"/>
</dbReference>
<evidence type="ECO:0000259" key="10">
    <source>
        <dbReference type="Pfam" id="PF01743"/>
    </source>
</evidence>
<accession>A0A4U1MGE2</accession>
<dbReference type="Proteomes" id="UP000310541">
    <property type="component" value="Unassembled WGS sequence"/>
</dbReference>
<comment type="similarity">
    <text evidence="9">Belongs to the tRNA nucleotidyltransferase/poly(A) polymerase family.</text>
</comment>
<name>A0A4U1MGE2_9BACL</name>
<evidence type="ECO:0000256" key="2">
    <source>
        <dbReference type="ARBA" id="ARBA00022679"/>
    </source>
</evidence>
<comment type="caution">
    <text evidence="13">The sequence shown here is derived from an EMBL/GenBank/DDBJ whole genome shotgun (WGS) entry which is preliminary data.</text>
</comment>
<dbReference type="GO" id="GO:0008033">
    <property type="term" value="P:tRNA processing"/>
    <property type="evidence" value="ECO:0007669"/>
    <property type="project" value="UniProtKB-KW"/>
</dbReference>
<evidence type="ECO:0000256" key="7">
    <source>
        <dbReference type="ARBA" id="ARBA00022842"/>
    </source>
</evidence>
<proteinExistence type="inferred from homology"/>
<dbReference type="Pfam" id="PF12627">
    <property type="entry name" value="PolyA_pol_RNAbd"/>
    <property type="match status" value="1"/>
</dbReference>
<dbReference type="Pfam" id="PF13735">
    <property type="entry name" value="tRNA_NucTran2_2"/>
    <property type="match status" value="1"/>
</dbReference>
<evidence type="ECO:0000313" key="14">
    <source>
        <dbReference type="Proteomes" id="UP000310541"/>
    </source>
</evidence>
<feature type="domain" description="Poly A polymerase head" evidence="10">
    <location>
        <begin position="26"/>
        <end position="146"/>
    </location>
</feature>
<dbReference type="GO" id="GO:0000049">
    <property type="term" value="F:tRNA binding"/>
    <property type="evidence" value="ECO:0007669"/>
    <property type="project" value="TreeGrafter"/>
</dbReference>
<keyword evidence="4 13" id="KW-0548">Nucleotidyltransferase</keyword>
<evidence type="ECO:0000256" key="9">
    <source>
        <dbReference type="RuleBase" id="RU003953"/>
    </source>
</evidence>
<feature type="domain" description="CCA-adding enzyme C-terminal" evidence="12">
    <location>
        <begin position="247"/>
        <end position="388"/>
    </location>
</feature>
<dbReference type="InterPro" id="IPR050264">
    <property type="entry name" value="Bact_CCA-adding_enz_type3_sf"/>
</dbReference>
<dbReference type="PANTHER" id="PTHR46173">
    <property type="entry name" value="CCA TRNA NUCLEOTIDYLTRANSFERASE 1, MITOCHONDRIAL"/>
    <property type="match status" value="1"/>
</dbReference>
<dbReference type="AlphaFoldDB" id="A0A4U1MGE2"/>
<dbReference type="GO" id="GO:0046872">
    <property type="term" value="F:metal ion binding"/>
    <property type="evidence" value="ECO:0007669"/>
    <property type="project" value="UniProtKB-KW"/>
</dbReference>
<protein>
    <submittedName>
        <fullName evidence="13">CCA tRNA nucleotidyltransferase</fullName>
        <ecNumber evidence="13">2.7.7.72</ecNumber>
    </submittedName>
</protein>
<evidence type="ECO:0000256" key="3">
    <source>
        <dbReference type="ARBA" id="ARBA00022694"/>
    </source>
</evidence>
<dbReference type="CDD" id="cd05398">
    <property type="entry name" value="NT_ClassII-CCAase"/>
    <property type="match status" value="1"/>
</dbReference>
<evidence type="ECO:0000256" key="4">
    <source>
        <dbReference type="ARBA" id="ARBA00022695"/>
    </source>
</evidence>
<dbReference type="Gene3D" id="1.10.246.80">
    <property type="match status" value="1"/>
</dbReference>
<keyword evidence="8 9" id="KW-0694">RNA-binding</keyword>
<dbReference type="InterPro" id="IPR032828">
    <property type="entry name" value="PolyA_RNA-bd"/>
</dbReference>
<keyword evidence="7" id="KW-0460">Magnesium</keyword>